<comment type="caution">
    <text evidence="3">The sequence shown here is derived from an EMBL/GenBank/DDBJ whole genome shotgun (WGS) entry which is preliminary data.</text>
</comment>
<dbReference type="GO" id="GO:0009253">
    <property type="term" value="P:peptidoglycan catabolic process"/>
    <property type="evidence" value="ECO:0007669"/>
    <property type="project" value="InterPro"/>
</dbReference>
<evidence type="ECO:0000256" key="1">
    <source>
        <dbReference type="ARBA" id="ARBA00010646"/>
    </source>
</evidence>
<dbReference type="PROSITE" id="PS51904">
    <property type="entry name" value="GLYCOSYL_HYDROL_F25_2"/>
    <property type="match status" value="1"/>
</dbReference>
<evidence type="ECO:0008006" key="5">
    <source>
        <dbReference type="Google" id="ProtNLM"/>
    </source>
</evidence>
<organism evidence="3 4">
    <name type="scientific">Flintibacter faecis</name>
    <dbReference type="NCBI Taxonomy" id="2763047"/>
    <lineage>
        <taxon>Bacteria</taxon>
        <taxon>Bacillati</taxon>
        <taxon>Bacillota</taxon>
        <taxon>Clostridia</taxon>
        <taxon>Eubacteriales</taxon>
        <taxon>Flintibacter</taxon>
    </lineage>
</organism>
<evidence type="ECO:0000313" key="3">
    <source>
        <dbReference type="EMBL" id="MBC5716838.1"/>
    </source>
</evidence>
<keyword evidence="2" id="KW-1133">Transmembrane helix</keyword>
<dbReference type="AlphaFoldDB" id="A0A8J6M3T5"/>
<dbReference type="RefSeq" id="WP_186878178.1">
    <property type="nucleotide sequence ID" value="NZ_JACOPN010000003.1"/>
</dbReference>
<keyword evidence="4" id="KW-1185">Reference proteome</keyword>
<dbReference type="EMBL" id="JACOPN010000003">
    <property type="protein sequence ID" value="MBC5716838.1"/>
    <property type="molecule type" value="Genomic_DNA"/>
</dbReference>
<accession>A0A8J6M3T5</accession>
<dbReference type="InterPro" id="IPR017853">
    <property type="entry name" value="GH"/>
</dbReference>
<dbReference type="Pfam" id="PF01183">
    <property type="entry name" value="Glyco_hydro_25"/>
    <property type="match status" value="1"/>
</dbReference>
<proteinExistence type="inferred from homology"/>
<evidence type="ECO:0000256" key="2">
    <source>
        <dbReference type="SAM" id="Phobius"/>
    </source>
</evidence>
<keyword evidence="2" id="KW-0812">Transmembrane</keyword>
<dbReference type="InterPro" id="IPR002053">
    <property type="entry name" value="Glyco_hydro_25"/>
</dbReference>
<comment type="similarity">
    <text evidence="1">Belongs to the glycosyl hydrolase 25 family.</text>
</comment>
<dbReference type="Gene3D" id="3.20.20.80">
    <property type="entry name" value="Glycosidases"/>
    <property type="match status" value="1"/>
</dbReference>
<feature type="transmembrane region" description="Helical" evidence="2">
    <location>
        <begin position="21"/>
        <end position="43"/>
    </location>
</feature>
<evidence type="ECO:0000313" key="4">
    <source>
        <dbReference type="Proteomes" id="UP000602260"/>
    </source>
</evidence>
<dbReference type="GO" id="GO:0003796">
    <property type="term" value="F:lysozyme activity"/>
    <property type="evidence" value="ECO:0007669"/>
    <property type="project" value="InterPro"/>
</dbReference>
<sequence length="290" mass="32754">MSANATPGRREKGKTQSRTTFFPRFIAVVLILLAFVGFLFYLLQPVTFTYRGMTMEAVPGVAVNRYDPDGFYTDEKGRVQYTSKGASARAGIDVSYSQGDIDWPAVAADGVDFAIIRLGYRGYTQGAIQTDSCFFQNIQGALDAGLDVGVYFFSQAITPEEARQEADYTLSLLESYPITCPVVYDWEPITFAEGARTDHLEHEVLTQCAAAFCQRVAQAGYTPAVYFNQEMGYFSFDLKELSPFQFWLAEYDSYPSFYYGFTLWQYTHEGRVDGIQTPVDWNLDFSQLKR</sequence>
<dbReference type="GO" id="GO:0016052">
    <property type="term" value="P:carbohydrate catabolic process"/>
    <property type="evidence" value="ECO:0007669"/>
    <property type="project" value="TreeGrafter"/>
</dbReference>
<keyword evidence="2" id="KW-0472">Membrane</keyword>
<dbReference type="PANTHER" id="PTHR34135:SF2">
    <property type="entry name" value="LYSOZYME"/>
    <property type="match status" value="1"/>
</dbReference>
<dbReference type="SUPFAM" id="SSF51445">
    <property type="entry name" value="(Trans)glycosidases"/>
    <property type="match status" value="1"/>
</dbReference>
<dbReference type="Proteomes" id="UP000602260">
    <property type="component" value="Unassembled WGS sequence"/>
</dbReference>
<dbReference type="GO" id="GO:0016998">
    <property type="term" value="P:cell wall macromolecule catabolic process"/>
    <property type="evidence" value="ECO:0007669"/>
    <property type="project" value="InterPro"/>
</dbReference>
<dbReference type="PANTHER" id="PTHR34135">
    <property type="entry name" value="LYSOZYME"/>
    <property type="match status" value="1"/>
</dbReference>
<name>A0A8J6M3T5_9FIRM</name>
<dbReference type="CDD" id="cd06414">
    <property type="entry name" value="GH25_LytC-like"/>
    <property type="match status" value="1"/>
</dbReference>
<protein>
    <recommendedName>
        <fullName evidence="5">Glycoside hydrolase</fullName>
    </recommendedName>
</protein>
<gene>
    <name evidence="3" type="ORF">H8S55_05820</name>
</gene>
<reference evidence="3" key="1">
    <citation type="submission" date="2020-08" db="EMBL/GenBank/DDBJ databases">
        <title>Genome public.</title>
        <authorList>
            <person name="Liu C."/>
            <person name="Sun Q."/>
        </authorList>
    </citation>
    <scope>NUCLEOTIDE SEQUENCE</scope>
    <source>
        <strain evidence="3">BX5</strain>
    </source>
</reference>